<dbReference type="AlphaFoldDB" id="M1VHD5"/>
<reference evidence="3 4" key="2">
    <citation type="journal article" date="2007" name="BMC Biol.">
        <title>A 100%-complete sequence reveals unusually simple genomic features in the hot-spring red alga Cyanidioschyzon merolae.</title>
        <authorList>
            <person name="Nozaki H."/>
            <person name="Takano H."/>
            <person name="Misumi O."/>
            <person name="Terasawa K."/>
            <person name="Matsuzaki M."/>
            <person name="Maruyama S."/>
            <person name="Nishida K."/>
            <person name="Yagisawa F."/>
            <person name="Yoshida Y."/>
            <person name="Fujiwara T."/>
            <person name="Takio S."/>
            <person name="Tamura K."/>
            <person name="Chung S.J."/>
            <person name="Nakamura S."/>
            <person name="Kuroiwa H."/>
            <person name="Tanaka K."/>
            <person name="Sato N."/>
            <person name="Kuroiwa T."/>
        </authorList>
    </citation>
    <scope>NUCLEOTIDE SEQUENCE [LARGE SCALE GENOMIC DNA]</scope>
    <source>
        <strain evidence="3 4">10D</strain>
    </source>
</reference>
<organism evidence="3 4">
    <name type="scientific">Cyanidioschyzon merolae (strain NIES-3377 / 10D)</name>
    <name type="common">Unicellular red alga</name>
    <dbReference type="NCBI Taxonomy" id="280699"/>
    <lineage>
        <taxon>Eukaryota</taxon>
        <taxon>Rhodophyta</taxon>
        <taxon>Bangiophyceae</taxon>
        <taxon>Cyanidiales</taxon>
        <taxon>Cyanidiaceae</taxon>
        <taxon>Cyanidioschyzon</taxon>
    </lineage>
</organism>
<feature type="domain" description="PPIase FKBP-type" evidence="2">
    <location>
        <begin position="147"/>
        <end position="269"/>
    </location>
</feature>
<dbReference type="InterPro" id="IPR001179">
    <property type="entry name" value="PPIase_FKBP_dom"/>
</dbReference>
<dbReference type="InterPro" id="IPR044208">
    <property type="entry name" value="FKBP19-like"/>
</dbReference>
<dbReference type="PROSITE" id="PS50059">
    <property type="entry name" value="FKBP_PPIASE"/>
    <property type="match status" value="1"/>
</dbReference>
<dbReference type="GO" id="GO:0003755">
    <property type="term" value="F:peptidyl-prolyl cis-trans isomerase activity"/>
    <property type="evidence" value="ECO:0007669"/>
    <property type="project" value="UniProtKB-KW"/>
</dbReference>
<keyword evidence="1" id="KW-0697">Rotamase</keyword>
<keyword evidence="1" id="KW-0413">Isomerase</keyword>
<protein>
    <recommendedName>
        <fullName evidence="1">peptidylprolyl isomerase</fullName>
        <ecNumber evidence="1">5.2.1.8</ecNumber>
    </recommendedName>
</protein>
<dbReference type="InterPro" id="IPR046357">
    <property type="entry name" value="PPIase_dom_sf"/>
</dbReference>
<dbReference type="GO" id="GO:0009579">
    <property type="term" value="C:thylakoid"/>
    <property type="evidence" value="ECO:0007669"/>
    <property type="project" value="TreeGrafter"/>
</dbReference>
<keyword evidence="4" id="KW-1185">Reference proteome</keyword>
<dbReference type="PANTHER" id="PTHR47717">
    <property type="entry name" value="PEPTIDYL-PROLYL CIS-TRANS ISOMERASE FKBP19, CHLOROPLASTIC"/>
    <property type="match status" value="1"/>
</dbReference>
<dbReference type="Gene3D" id="3.10.50.40">
    <property type="match status" value="1"/>
</dbReference>
<dbReference type="GO" id="GO:0009507">
    <property type="term" value="C:chloroplast"/>
    <property type="evidence" value="ECO:0007669"/>
    <property type="project" value="TreeGrafter"/>
</dbReference>
<evidence type="ECO:0000313" key="3">
    <source>
        <dbReference type="EMBL" id="BAM82742.1"/>
    </source>
</evidence>
<evidence type="ECO:0000256" key="1">
    <source>
        <dbReference type="PROSITE-ProRule" id="PRU00277"/>
    </source>
</evidence>
<dbReference type="STRING" id="280699.M1VHD5"/>
<dbReference type="GeneID" id="16997538"/>
<dbReference type="Proteomes" id="UP000007014">
    <property type="component" value="Chromosome 19"/>
</dbReference>
<dbReference type="eggNOG" id="KOG0552">
    <property type="taxonomic scope" value="Eukaryota"/>
</dbReference>
<evidence type="ECO:0000259" key="2">
    <source>
        <dbReference type="PROSITE" id="PS50059"/>
    </source>
</evidence>
<evidence type="ECO:0000313" key="4">
    <source>
        <dbReference type="Proteomes" id="UP000007014"/>
    </source>
</evidence>
<accession>M1VHD5</accession>
<dbReference type="KEGG" id="cme:CYME_CMS108C"/>
<comment type="catalytic activity">
    <reaction evidence="1">
        <text>[protein]-peptidylproline (omega=180) = [protein]-peptidylproline (omega=0)</text>
        <dbReference type="Rhea" id="RHEA:16237"/>
        <dbReference type="Rhea" id="RHEA-COMP:10747"/>
        <dbReference type="Rhea" id="RHEA-COMP:10748"/>
        <dbReference type="ChEBI" id="CHEBI:83833"/>
        <dbReference type="ChEBI" id="CHEBI:83834"/>
        <dbReference type="EC" id="5.2.1.8"/>
    </reaction>
</comment>
<dbReference type="PANTHER" id="PTHR47717:SF1">
    <property type="entry name" value="PEPTIDYL-PROLYL CIS-TRANS ISOMERASE FKBP19, CHLOROPLASTIC"/>
    <property type="match status" value="1"/>
</dbReference>
<sequence>MLLTNSRQLGFVGPVHGRGSPTRSLVGRFRRVGRTRTPLERLVATREWERVTNSRQHLVAVVALVALLSGFPEWTGGAAFTSTSTLASQERVEGGVVSPERWELLPALEGKDYGKPRMRYSDFVTLPDGVQYRDVRIGDTEITPRPGDRVVLNWSGYTIGYYGRIFEAKNRVQGGAFGDDREYSRYVLGRGELVPALEETLLTMHPGGVRQVIVPPERGYPLDGSDWNHDRVGPKPRTFSGMRALNFVLENKGLVDKTLLFNIELIRIDRPGENGFETVGRRQ</sequence>
<dbReference type="OrthoDB" id="77911at2759"/>
<name>M1VHD5_CYAM1</name>
<dbReference type="SUPFAM" id="SSF54534">
    <property type="entry name" value="FKBP-like"/>
    <property type="match status" value="1"/>
</dbReference>
<gene>
    <name evidence="3" type="ORF">CYME_CMS108C</name>
</gene>
<proteinExistence type="predicted"/>
<dbReference type="HOGENOM" id="CLU_984688_0_0_1"/>
<dbReference type="EMBL" id="AP006501">
    <property type="protein sequence ID" value="BAM82742.1"/>
    <property type="molecule type" value="Genomic_DNA"/>
</dbReference>
<reference evidence="3 4" key="1">
    <citation type="journal article" date="2004" name="Nature">
        <title>Genome sequence of the ultrasmall unicellular red alga Cyanidioschyzon merolae 10D.</title>
        <authorList>
            <person name="Matsuzaki M."/>
            <person name="Misumi O."/>
            <person name="Shin-i T."/>
            <person name="Maruyama S."/>
            <person name="Takahara M."/>
            <person name="Miyagishima S."/>
            <person name="Mori T."/>
            <person name="Nishida K."/>
            <person name="Yagisawa F."/>
            <person name="Nishida K."/>
            <person name="Yoshida Y."/>
            <person name="Nishimura Y."/>
            <person name="Nakao S."/>
            <person name="Kobayashi T."/>
            <person name="Momoyama Y."/>
            <person name="Higashiyama T."/>
            <person name="Minoda A."/>
            <person name="Sano M."/>
            <person name="Nomoto H."/>
            <person name="Oishi K."/>
            <person name="Hayashi H."/>
            <person name="Ohta F."/>
            <person name="Nishizaka S."/>
            <person name="Haga S."/>
            <person name="Miura S."/>
            <person name="Morishita T."/>
            <person name="Kabeya Y."/>
            <person name="Terasawa K."/>
            <person name="Suzuki Y."/>
            <person name="Ishii Y."/>
            <person name="Asakawa S."/>
            <person name="Takano H."/>
            <person name="Ohta N."/>
            <person name="Kuroiwa H."/>
            <person name="Tanaka K."/>
            <person name="Shimizu N."/>
            <person name="Sugano S."/>
            <person name="Sato N."/>
            <person name="Nozaki H."/>
            <person name="Ogasawara N."/>
            <person name="Kohara Y."/>
            <person name="Kuroiwa T."/>
        </authorList>
    </citation>
    <scope>NUCLEOTIDE SEQUENCE [LARGE SCALE GENOMIC DNA]</scope>
    <source>
        <strain evidence="3 4">10D</strain>
    </source>
</reference>
<dbReference type="Pfam" id="PF00254">
    <property type="entry name" value="FKBP_C"/>
    <property type="match status" value="1"/>
</dbReference>
<dbReference type="RefSeq" id="XP_005538778.1">
    <property type="nucleotide sequence ID" value="XM_005538721.1"/>
</dbReference>
<dbReference type="Gramene" id="CMS108CT">
    <property type="protein sequence ID" value="CMS108CT"/>
    <property type="gene ID" value="CMS108C"/>
</dbReference>
<dbReference type="EC" id="5.2.1.8" evidence="1"/>